<dbReference type="eggNOG" id="COG3240">
    <property type="taxonomic scope" value="Bacteria"/>
</dbReference>
<dbReference type="HOGENOM" id="CLU_1159567_0_0_11"/>
<dbReference type="AlphaFoldDB" id="S4XBD3"/>
<name>S4XBD3_9CORY</name>
<dbReference type="Gene3D" id="3.40.50.1110">
    <property type="entry name" value="SGNH hydrolase"/>
    <property type="match status" value="1"/>
</dbReference>
<dbReference type="PATRIC" id="fig|1200352.3.peg.781"/>
<protein>
    <submittedName>
        <fullName evidence="2">Secreted lipase/esterase</fullName>
    </submittedName>
</protein>
<dbReference type="Proteomes" id="UP000014809">
    <property type="component" value="Chromosome"/>
</dbReference>
<dbReference type="InterPro" id="IPR036514">
    <property type="entry name" value="SGNH_hydro_sf"/>
</dbReference>
<reference evidence="2 3" key="1">
    <citation type="submission" date="2012-06" db="EMBL/GenBank/DDBJ databases">
        <title>Complete genome sequence of Corynebacterium terpenotabidum Y-11 (=DSM 44721).</title>
        <authorList>
            <person name="Ruckert C."/>
            <person name="Albersmeier A."/>
            <person name="Al-Dilaimi A."/>
            <person name="Szczepanowski R."/>
            <person name="Kalinowski J."/>
        </authorList>
    </citation>
    <scope>NUCLEOTIDE SEQUENCE [LARGE SCALE GENOMIC DNA]</scope>
    <source>
        <strain evidence="2 3">Y-11</strain>
    </source>
</reference>
<dbReference type="KEGG" id="cter:A606_03865"/>
<keyword evidence="3" id="KW-1185">Reference proteome</keyword>
<proteinExistence type="predicted"/>
<evidence type="ECO:0000313" key="3">
    <source>
        <dbReference type="Proteomes" id="UP000014809"/>
    </source>
</evidence>
<accession>S4XBD3</accession>
<evidence type="ECO:0000313" key="2">
    <source>
        <dbReference type="EMBL" id="AGP30422.1"/>
    </source>
</evidence>
<dbReference type="InterPro" id="IPR001087">
    <property type="entry name" value="GDSL"/>
</dbReference>
<dbReference type="GO" id="GO:0016788">
    <property type="term" value="F:hydrolase activity, acting on ester bonds"/>
    <property type="evidence" value="ECO:0007669"/>
    <property type="project" value="InterPro"/>
</dbReference>
<dbReference type="PANTHER" id="PTHR45648:SF22">
    <property type="entry name" value="GDSL LIPASE_ACYLHYDROLASE FAMILY PROTEIN (AFU_ORTHOLOGUE AFUA_4G14700)"/>
    <property type="match status" value="1"/>
</dbReference>
<dbReference type="PANTHER" id="PTHR45648">
    <property type="entry name" value="GDSL LIPASE/ACYLHYDROLASE FAMILY PROTEIN (AFU_ORTHOLOGUE AFUA_4G14700)"/>
    <property type="match status" value="1"/>
</dbReference>
<dbReference type="SUPFAM" id="SSF52266">
    <property type="entry name" value="SGNH hydrolase"/>
    <property type="match status" value="1"/>
</dbReference>
<evidence type="ECO:0000256" key="1">
    <source>
        <dbReference type="ARBA" id="ARBA00022801"/>
    </source>
</evidence>
<dbReference type="InterPro" id="IPR051058">
    <property type="entry name" value="GDSL_Est/Lipase"/>
</dbReference>
<gene>
    <name evidence="2" type="ORF">A606_03865</name>
</gene>
<organism evidence="2 3">
    <name type="scientific">Corynebacterium terpenotabidum Y-11</name>
    <dbReference type="NCBI Taxonomy" id="1200352"/>
    <lineage>
        <taxon>Bacteria</taxon>
        <taxon>Bacillati</taxon>
        <taxon>Actinomycetota</taxon>
        <taxon>Actinomycetes</taxon>
        <taxon>Mycobacteriales</taxon>
        <taxon>Corynebacteriaceae</taxon>
        <taxon>Corynebacterium</taxon>
    </lineage>
</organism>
<dbReference type="Pfam" id="PF00657">
    <property type="entry name" value="Lipase_GDSL"/>
    <property type="match status" value="1"/>
</dbReference>
<sequence length="239" mass="25125">MFFGDSLTDAGTYGVRYTTMPGESWAQMVDADGENFAVGGATVAQMSTQLDDFFASEATVDPGALVTVFIGTNDVLADTPLTSVTDAADAALDQISRLLDAGAQQVLVFTLFDLAHTPAFTSEESRARIHERTVAYNDRLLDGLAERFDGDGRVGVFDTFGILGDVVADPTAYGFTHGAGEDACADGPAVGFCDSDGLVAPGADRDYVFAGGVHLTTGTNELLADAVRQRVEELWGVSM</sequence>
<keyword evidence="1" id="KW-0378">Hydrolase</keyword>
<dbReference type="EMBL" id="CP003696">
    <property type="protein sequence ID" value="AGP30422.1"/>
    <property type="molecule type" value="Genomic_DNA"/>
</dbReference>
<dbReference type="STRING" id="1200352.A606_03865"/>